<keyword evidence="1" id="KW-1133">Transmembrane helix</keyword>
<reference evidence="2 3" key="1">
    <citation type="submission" date="2021-02" db="EMBL/GenBank/DDBJ databases">
        <title>Leishmania (Mundinia) orientalis Genome sequencing and assembly.</title>
        <authorList>
            <person name="Almutairi H."/>
            <person name="Gatherer D."/>
        </authorList>
    </citation>
    <scope>NUCLEOTIDE SEQUENCE [LARGE SCALE GENOMIC DNA]</scope>
    <source>
        <strain evidence="2">LSCM4</strain>
    </source>
</reference>
<evidence type="ECO:0000256" key="1">
    <source>
        <dbReference type="SAM" id="Phobius"/>
    </source>
</evidence>
<accession>A0A836HFP8</accession>
<organism evidence="2 3">
    <name type="scientific">Leishmania orientalis</name>
    <dbReference type="NCBI Taxonomy" id="2249476"/>
    <lineage>
        <taxon>Eukaryota</taxon>
        <taxon>Discoba</taxon>
        <taxon>Euglenozoa</taxon>
        <taxon>Kinetoplastea</taxon>
        <taxon>Metakinetoplastina</taxon>
        <taxon>Trypanosomatida</taxon>
        <taxon>Trypanosomatidae</taxon>
        <taxon>Leishmaniinae</taxon>
        <taxon>Leishmania</taxon>
    </lineage>
</organism>
<gene>
    <name evidence="2" type="ORF">LSCM4_06250</name>
</gene>
<sequence>MANCAFGRVPQPLHRVGRRCRGQRNISATFRTSCLALWRRPSTRSASGAVVLCFAVVFHRSSSGSPSCSQWALMTRCDPMLVFHSVSPPSSRLHLGIDDVSTRSLSYDFSERQEHLFLLTFPPLPSNHRLALIAAYSFPFLSSLVLLFSFPLSLLPLLLCILFGILRSCFLLYYALFSLVSGDITARTPTRVSFSPSVYARMRVLTASFPSSCEGTDTAV</sequence>
<dbReference type="RefSeq" id="XP_067063814.1">
    <property type="nucleotide sequence ID" value="XM_067208174.1"/>
</dbReference>
<keyword evidence="1" id="KW-0812">Transmembrane</keyword>
<dbReference type="GeneID" id="92362108"/>
<feature type="transmembrane region" description="Helical" evidence="1">
    <location>
        <begin position="154"/>
        <end position="177"/>
    </location>
</feature>
<evidence type="ECO:0000313" key="3">
    <source>
        <dbReference type="Proteomes" id="UP000674143"/>
    </source>
</evidence>
<keyword evidence="1" id="KW-0472">Membrane</keyword>
<dbReference type="Proteomes" id="UP000674143">
    <property type="component" value="Chromosome 20"/>
</dbReference>
<protein>
    <recommendedName>
        <fullName evidence="4">Transmembrane protein</fullName>
    </recommendedName>
</protein>
<evidence type="ECO:0008006" key="4">
    <source>
        <dbReference type="Google" id="ProtNLM"/>
    </source>
</evidence>
<dbReference type="EMBL" id="JAFHLR010000020">
    <property type="protein sequence ID" value="KAG5480483.1"/>
    <property type="molecule type" value="Genomic_DNA"/>
</dbReference>
<proteinExistence type="predicted"/>
<dbReference type="AlphaFoldDB" id="A0A836HFP8"/>
<keyword evidence="3" id="KW-1185">Reference proteome</keyword>
<evidence type="ECO:0000313" key="2">
    <source>
        <dbReference type="EMBL" id="KAG5480483.1"/>
    </source>
</evidence>
<comment type="caution">
    <text evidence="2">The sequence shown here is derived from an EMBL/GenBank/DDBJ whole genome shotgun (WGS) entry which is preliminary data.</text>
</comment>
<dbReference type="KEGG" id="loi:92362108"/>
<name>A0A836HFP8_9TRYP</name>